<keyword evidence="1" id="KW-0694">RNA-binding</keyword>
<name>A0A2D3VAU1_9PEZI</name>
<dbReference type="CDD" id="cd11717">
    <property type="entry name" value="THUMP_THUMPD1_like"/>
    <property type="match status" value="1"/>
</dbReference>
<accession>A0A2D3VAU1</accession>
<dbReference type="GO" id="GO:0003723">
    <property type="term" value="F:RNA binding"/>
    <property type="evidence" value="ECO:0007669"/>
    <property type="project" value="UniProtKB-UniRule"/>
</dbReference>
<proteinExistence type="predicted"/>
<gene>
    <name evidence="4" type="ORF">RCC_04513</name>
</gene>
<feature type="region of interest" description="Disordered" evidence="2">
    <location>
        <begin position="1"/>
        <end position="39"/>
    </location>
</feature>
<feature type="compositionally biased region" description="Basic and acidic residues" evidence="2">
    <location>
        <begin position="1"/>
        <end position="19"/>
    </location>
</feature>
<dbReference type="PANTHER" id="PTHR13452:SF10">
    <property type="entry name" value="THUMP DOMAIN-CONTAINING PROTEIN 1"/>
    <property type="match status" value="1"/>
</dbReference>
<evidence type="ECO:0000256" key="2">
    <source>
        <dbReference type="SAM" id="MobiDB-lite"/>
    </source>
</evidence>
<feature type="domain" description="THUMP" evidence="3">
    <location>
        <begin position="150"/>
        <end position="256"/>
    </location>
</feature>
<organism evidence="4 5">
    <name type="scientific">Ramularia collo-cygni</name>
    <dbReference type="NCBI Taxonomy" id="112498"/>
    <lineage>
        <taxon>Eukaryota</taxon>
        <taxon>Fungi</taxon>
        <taxon>Dikarya</taxon>
        <taxon>Ascomycota</taxon>
        <taxon>Pezizomycotina</taxon>
        <taxon>Dothideomycetes</taxon>
        <taxon>Dothideomycetidae</taxon>
        <taxon>Mycosphaerellales</taxon>
        <taxon>Mycosphaerellaceae</taxon>
        <taxon>Ramularia</taxon>
    </lineage>
</organism>
<dbReference type="InterPro" id="IPR004114">
    <property type="entry name" value="THUMP_dom"/>
</dbReference>
<dbReference type="OrthoDB" id="367221at2759"/>
<dbReference type="Pfam" id="PF02926">
    <property type="entry name" value="THUMP"/>
    <property type="match status" value="1"/>
</dbReference>
<reference evidence="4 5" key="1">
    <citation type="submission" date="2016-03" db="EMBL/GenBank/DDBJ databases">
        <authorList>
            <person name="Ploux O."/>
        </authorList>
    </citation>
    <scope>NUCLEOTIDE SEQUENCE [LARGE SCALE GENOMIC DNA]</scope>
    <source>
        <strain evidence="4 5">URUG2</strain>
    </source>
</reference>
<evidence type="ECO:0000259" key="3">
    <source>
        <dbReference type="PROSITE" id="PS51165"/>
    </source>
</evidence>
<protein>
    <submittedName>
        <fullName evidence="4">Related to P.falciparum dihydropteroate synthase</fullName>
    </submittedName>
</protein>
<dbReference type="GO" id="GO:0006400">
    <property type="term" value="P:tRNA modification"/>
    <property type="evidence" value="ECO:0007669"/>
    <property type="project" value="InterPro"/>
</dbReference>
<keyword evidence="5" id="KW-1185">Reference proteome</keyword>
<evidence type="ECO:0000256" key="1">
    <source>
        <dbReference type="PROSITE-ProRule" id="PRU00529"/>
    </source>
</evidence>
<dbReference type="PROSITE" id="PS51165">
    <property type="entry name" value="THUMP"/>
    <property type="match status" value="1"/>
</dbReference>
<dbReference type="PANTHER" id="PTHR13452">
    <property type="entry name" value="THUMP DOMAIN CONTAINING PROTEIN 1-RELATED"/>
    <property type="match status" value="1"/>
</dbReference>
<dbReference type="EMBL" id="FJUY01000006">
    <property type="protein sequence ID" value="CZT18669.1"/>
    <property type="molecule type" value="Genomic_DNA"/>
</dbReference>
<dbReference type="SMART" id="SM00981">
    <property type="entry name" value="THUMP"/>
    <property type="match status" value="1"/>
</dbReference>
<sequence length="290" mass="32841">MEAGGKRKAQDSAGRDEKRPKTKKSWLVPRNGNTGKHQVRDIQYGDSGIWVTCNKNKESACVGEMRDLFTEFAERLYPQAMGSTDADEDDDDDTEIDIEKEIQAEVDAIRKPTSAPLFTHVRVNLQCVVFFKTIAPIEPVAFVKAICEDAMQNPQLKRTRFSKRLTPMTLIGRASEEGLEKVALEVLKPHFHKEPFEKRKFAIRPTLRNHNILSRDSIIKQVASLVGPGHEVDLKNYELLIMVEVYQHVCGVSVVDSDFERLKRYNISEIFDPTPKAEIASKKEDAGAKE</sequence>
<dbReference type="STRING" id="112498.A0A2D3VAU1"/>
<dbReference type="AlphaFoldDB" id="A0A2D3VAU1"/>
<dbReference type="Proteomes" id="UP000225277">
    <property type="component" value="Unassembled WGS sequence"/>
</dbReference>
<evidence type="ECO:0000313" key="5">
    <source>
        <dbReference type="Proteomes" id="UP000225277"/>
    </source>
</evidence>
<evidence type="ECO:0000313" key="4">
    <source>
        <dbReference type="EMBL" id="CZT18669.1"/>
    </source>
</evidence>
<dbReference type="GeneID" id="35599687"/>
<dbReference type="RefSeq" id="XP_023625559.1">
    <property type="nucleotide sequence ID" value="XM_023769791.1"/>
</dbReference>
<dbReference type="SUPFAM" id="SSF143437">
    <property type="entry name" value="THUMP domain-like"/>
    <property type="match status" value="1"/>
</dbReference>
<dbReference type="FunFam" id="3.30.2300.10:FF:000001">
    <property type="entry name" value="THUMP domain-containing protein 1"/>
    <property type="match status" value="1"/>
</dbReference>
<dbReference type="InterPro" id="IPR040183">
    <property type="entry name" value="THUMPD1-like"/>
</dbReference>
<dbReference type="Gene3D" id="3.30.2300.10">
    <property type="entry name" value="THUMP superfamily"/>
    <property type="match status" value="1"/>
</dbReference>